<dbReference type="EMBL" id="CH477831">
    <property type="protein sequence ID" value="EAT35839.1"/>
    <property type="molecule type" value="Genomic_DNA"/>
</dbReference>
<reference evidence="10" key="2">
    <citation type="journal article" date="2007" name="Science">
        <title>Genome sequence of Aedes aegypti, a major arbovirus vector.</title>
        <authorList>
            <person name="Nene V."/>
            <person name="Wortman J.R."/>
            <person name="Lawson D."/>
            <person name="Haas B."/>
            <person name="Kodira C."/>
            <person name="Tu Z.J."/>
            <person name="Loftus B."/>
            <person name="Xi Z."/>
            <person name="Megy K."/>
            <person name="Grabherr M."/>
            <person name="Ren Q."/>
            <person name="Zdobnov E.M."/>
            <person name="Lobo N.F."/>
            <person name="Campbell K.S."/>
            <person name="Brown S.E."/>
            <person name="Bonaldo M.F."/>
            <person name="Zhu J."/>
            <person name="Sinkins S.P."/>
            <person name="Hogenkamp D.G."/>
            <person name="Amedeo P."/>
            <person name="Arensburger P."/>
            <person name="Atkinson P.W."/>
            <person name="Bidwell S."/>
            <person name="Biedler J."/>
            <person name="Birney E."/>
            <person name="Bruggner R.V."/>
            <person name="Costas J."/>
            <person name="Coy M.R."/>
            <person name="Crabtree J."/>
            <person name="Crawford M."/>
            <person name="Debruyn B."/>
            <person name="Decaprio D."/>
            <person name="Eiglmeier K."/>
            <person name="Eisenstadt E."/>
            <person name="El-Dorry H."/>
            <person name="Gelbart W.M."/>
            <person name="Gomes S.L."/>
            <person name="Hammond M."/>
            <person name="Hannick L.I."/>
            <person name="Hogan J.R."/>
            <person name="Holmes M.H."/>
            <person name="Jaffe D."/>
            <person name="Johnston J.S."/>
            <person name="Kennedy R.C."/>
            <person name="Koo H."/>
            <person name="Kravitz S."/>
            <person name="Kriventseva E.V."/>
            <person name="Kulp D."/>
            <person name="Labutti K."/>
            <person name="Lee E."/>
            <person name="Li S."/>
            <person name="Lovin D.D."/>
            <person name="Mao C."/>
            <person name="Mauceli E."/>
            <person name="Menck C.F."/>
            <person name="Miller J.R."/>
            <person name="Montgomery P."/>
            <person name="Mori A."/>
            <person name="Nascimento A.L."/>
            <person name="Naveira H.F."/>
            <person name="Nusbaum C."/>
            <person name="O'leary S."/>
            <person name="Orvis J."/>
            <person name="Pertea M."/>
            <person name="Quesneville H."/>
            <person name="Reidenbach K.R."/>
            <person name="Rogers Y.H."/>
            <person name="Roth C.W."/>
            <person name="Schneider J.R."/>
            <person name="Schatz M."/>
            <person name="Shumway M."/>
            <person name="Stanke M."/>
            <person name="Stinson E.O."/>
            <person name="Tubio J.M."/>
            <person name="Vanzee J.P."/>
            <person name="Verjovski-Almeida S."/>
            <person name="Werner D."/>
            <person name="White O."/>
            <person name="Wyder S."/>
            <person name="Zeng Q."/>
            <person name="Zhao Q."/>
            <person name="Zhao Y."/>
            <person name="Hill C.A."/>
            <person name="Raikhel A.S."/>
            <person name="Soares M.B."/>
            <person name="Knudson D.L."/>
            <person name="Lee N.H."/>
            <person name="Galagan J."/>
            <person name="Salzberg S.L."/>
            <person name="Paulsen I.T."/>
            <person name="Dimopoulos G."/>
            <person name="Collins F.H."/>
            <person name="Birren B."/>
            <person name="Fraser-Liggett C.M."/>
            <person name="Severson D.W."/>
        </authorList>
    </citation>
    <scope>NUCLEOTIDE SEQUENCE [LARGE SCALE GENOMIC DNA]</scope>
    <source>
        <strain evidence="10">Liverpool</strain>
    </source>
</reference>
<dbReference type="GO" id="GO:0006508">
    <property type="term" value="P:proteolysis"/>
    <property type="evidence" value="ECO:0007669"/>
    <property type="project" value="InterPro"/>
</dbReference>
<dbReference type="MEROPS" id="S01.502"/>
<dbReference type="STRING" id="7159.Q16NA8"/>
<dbReference type="InterPro" id="IPR001314">
    <property type="entry name" value="Peptidase_S1A"/>
</dbReference>
<dbReference type="GO" id="GO:0004252">
    <property type="term" value="F:serine-type endopeptidase activity"/>
    <property type="evidence" value="ECO:0007669"/>
    <property type="project" value="InterPro"/>
</dbReference>
<dbReference type="AlphaFoldDB" id="Q16NA8"/>
<dbReference type="PANTHER" id="PTHR24256">
    <property type="entry name" value="TRYPTASE-RELATED"/>
    <property type="match status" value="1"/>
</dbReference>
<keyword evidence="2" id="KW-0964">Secreted</keyword>
<dbReference type="Proteomes" id="UP000682892">
    <property type="component" value="Unassembled WGS sequence"/>
</dbReference>
<evidence type="ECO:0000256" key="8">
    <source>
        <dbReference type="ARBA" id="ARBA00024195"/>
    </source>
</evidence>
<dbReference type="HOGENOM" id="CLU_006842_0_3_1"/>
<evidence type="ECO:0000256" key="5">
    <source>
        <dbReference type="ARBA" id="ARBA00022859"/>
    </source>
</evidence>
<dbReference type="CDD" id="cd00190">
    <property type="entry name" value="Tryp_SPc"/>
    <property type="match status" value="1"/>
</dbReference>
<keyword evidence="3" id="KW-0399">Innate immunity</keyword>
<dbReference type="Pfam" id="PF00089">
    <property type="entry name" value="Trypsin"/>
    <property type="match status" value="1"/>
</dbReference>
<dbReference type="PRINTS" id="PR00722">
    <property type="entry name" value="CHYMOTRYPSIN"/>
</dbReference>
<evidence type="ECO:0000256" key="6">
    <source>
        <dbReference type="ARBA" id="ARBA00023157"/>
    </source>
</evidence>
<keyword evidence="5" id="KW-0391">Immunity</keyword>
<dbReference type="SUPFAM" id="SSF50494">
    <property type="entry name" value="Trypsin-like serine proteases"/>
    <property type="match status" value="1"/>
</dbReference>
<comment type="subcellular location">
    <subcellularLocation>
        <location evidence="1">Secreted</location>
    </subcellularLocation>
</comment>
<evidence type="ECO:0000256" key="4">
    <source>
        <dbReference type="ARBA" id="ARBA00022729"/>
    </source>
</evidence>
<dbReference type="GO" id="GO:0005576">
    <property type="term" value="C:extracellular region"/>
    <property type="evidence" value="ECO:0007669"/>
    <property type="project" value="UniProtKB-SubCell"/>
</dbReference>
<evidence type="ECO:0000313" key="10">
    <source>
        <dbReference type="EMBL" id="EAT35839.1"/>
    </source>
</evidence>
<dbReference type="PhylomeDB" id="Q16NA8"/>
<dbReference type="FunFam" id="2.40.10.10:FF:000028">
    <property type="entry name" value="Serine protease easter"/>
    <property type="match status" value="1"/>
</dbReference>
<protein>
    <submittedName>
        <fullName evidence="10">AAEL012030-PA</fullName>
    </submittedName>
</protein>
<evidence type="ECO:0000256" key="7">
    <source>
        <dbReference type="ARBA" id="ARBA00023180"/>
    </source>
</evidence>
<keyword evidence="6" id="KW-1015">Disulfide bond</keyword>
<feature type="domain" description="Peptidase S1" evidence="9">
    <location>
        <begin position="43"/>
        <end position="291"/>
    </location>
</feature>
<comment type="similarity">
    <text evidence="8">Belongs to the peptidase S1 family. CLIP subfamily.</text>
</comment>
<reference evidence="10" key="3">
    <citation type="submission" date="2012-09" db="EMBL/GenBank/DDBJ databases">
        <authorList>
            <consortium name="VectorBase"/>
        </authorList>
    </citation>
    <scope>NUCLEOTIDE SEQUENCE</scope>
    <source>
        <strain evidence="10">Liverpool</strain>
    </source>
</reference>
<evidence type="ECO:0000256" key="1">
    <source>
        <dbReference type="ARBA" id="ARBA00004613"/>
    </source>
</evidence>
<name>Q16NA8_AEDAE</name>
<sequence>MITKLIPFSGPSFERCEAKEASPFIVYPNLLPRNCGLYSPNRIVQGRKAKVFEFPWMAILIYNNTDSPIELFCTGALINKRYVLTSVYCVDSSKIILKVKLGEHTIGKYIDCNGEGEDRDCAPPVRDYGIECIVRNQNYESDTRLHNIALIRLDRDVPFDDHIQPICLPVTKSLMMFSPEKYIVTGWGATEHERDSKTLLKAVVIPAERSICQKWMDQLDLKLDPSQLCVGEVNGANACNGDSGGPLGYTALYNGMRFVQFGIVSYASGCTLPIIYTNVAHYMPWIRANMQP</sequence>
<dbReference type="PROSITE" id="PS50240">
    <property type="entry name" value="TRYPSIN_DOM"/>
    <property type="match status" value="1"/>
</dbReference>
<dbReference type="InterPro" id="IPR051487">
    <property type="entry name" value="Ser/Thr_Proteases_Immune/Dev"/>
</dbReference>
<proteinExistence type="inferred from homology"/>
<dbReference type="VEuPathDB" id="VectorBase:AAEL018109"/>
<dbReference type="OMA" id="GWAKMES"/>
<keyword evidence="7" id="KW-0325">Glycoprotein</keyword>
<dbReference type="eggNOG" id="KOG3627">
    <property type="taxonomic scope" value="Eukaryota"/>
</dbReference>
<dbReference type="Gene3D" id="2.40.10.10">
    <property type="entry name" value="Trypsin-like serine proteases"/>
    <property type="match status" value="2"/>
</dbReference>
<evidence type="ECO:0000256" key="3">
    <source>
        <dbReference type="ARBA" id="ARBA00022588"/>
    </source>
</evidence>
<evidence type="ECO:0000256" key="2">
    <source>
        <dbReference type="ARBA" id="ARBA00022525"/>
    </source>
</evidence>
<dbReference type="InterPro" id="IPR043504">
    <property type="entry name" value="Peptidase_S1_PA_chymotrypsin"/>
</dbReference>
<keyword evidence="4" id="KW-0732">Signal</keyword>
<evidence type="ECO:0000259" key="9">
    <source>
        <dbReference type="PROSITE" id="PS50240"/>
    </source>
</evidence>
<dbReference type="SMART" id="SM00020">
    <property type="entry name" value="Tryp_SPc"/>
    <property type="match status" value="1"/>
</dbReference>
<dbReference type="PaxDb" id="7159-AAEL012030-PA"/>
<organism evidence="10 11">
    <name type="scientific">Aedes aegypti</name>
    <name type="common">Yellowfever mosquito</name>
    <name type="synonym">Culex aegypti</name>
    <dbReference type="NCBI Taxonomy" id="7159"/>
    <lineage>
        <taxon>Eukaryota</taxon>
        <taxon>Metazoa</taxon>
        <taxon>Ecdysozoa</taxon>
        <taxon>Arthropoda</taxon>
        <taxon>Hexapoda</taxon>
        <taxon>Insecta</taxon>
        <taxon>Pterygota</taxon>
        <taxon>Neoptera</taxon>
        <taxon>Endopterygota</taxon>
        <taxon>Diptera</taxon>
        <taxon>Nematocera</taxon>
        <taxon>Culicoidea</taxon>
        <taxon>Culicidae</taxon>
        <taxon>Culicinae</taxon>
        <taxon>Aedini</taxon>
        <taxon>Aedes</taxon>
        <taxon>Stegomyia</taxon>
    </lineage>
</organism>
<reference evidence="10" key="1">
    <citation type="submission" date="2005-10" db="EMBL/GenBank/DDBJ databases">
        <authorList>
            <person name="Loftus B.J."/>
            <person name="Nene V.M."/>
            <person name="Hannick L.I."/>
            <person name="Bidwell S."/>
            <person name="Haas B."/>
            <person name="Amedeo P."/>
            <person name="Orvis J."/>
            <person name="Wortman J.R."/>
            <person name="White O.R."/>
            <person name="Salzberg S."/>
            <person name="Shumway M."/>
            <person name="Koo H."/>
            <person name="Zhao Y."/>
            <person name="Holmes M."/>
            <person name="Miller J."/>
            <person name="Schatz M."/>
            <person name="Pop M."/>
            <person name="Pai G."/>
            <person name="Utterback T."/>
            <person name="Rogers Y.-H."/>
            <person name="Kravitz S."/>
            <person name="Fraser C.M."/>
        </authorList>
    </citation>
    <scope>NUCLEOTIDE SEQUENCE</scope>
    <source>
        <strain evidence="10">Liverpool</strain>
    </source>
</reference>
<evidence type="ECO:0000313" key="11">
    <source>
        <dbReference type="Proteomes" id="UP000682892"/>
    </source>
</evidence>
<dbReference type="InterPro" id="IPR001254">
    <property type="entry name" value="Trypsin_dom"/>
</dbReference>
<dbReference type="GO" id="GO:0045087">
    <property type="term" value="P:innate immune response"/>
    <property type="evidence" value="ECO:0007669"/>
    <property type="project" value="UniProtKB-KW"/>
</dbReference>
<accession>Q16NA8</accession>
<gene>
    <name evidence="10" type="ORF">AaeL_AAEL012030</name>
</gene>
<dbReference type="InterPro" id="IPR009003">
    <property type="entry name" value="Peptidase_S1_PA"/>
</dbReference>